<dbReference type="RefSeq" id="WP_083031488.1">
    <property type="nucleotide sequence ID" value="NZ_AP022618.1"/>
</dbReference>
<dbReference type="AlphaFoldDB" id="A0A1X0DCY7"/>
<reference evidence="1 2" key="1">
    <citation type="submission" date="2016-12" db="EMBL/GenBank/DDBJ databases">
        <title>The new phylogeny of genus Mycobacterium.</title>
        <authorList>
            <person name="Tortoli E."/>
            <person name="Trovato A."/>
            <person name="Cirillo D.M."/>
        </authorList>
    </citation>
    <scope>NUCLEOTIDE SEQUENCE [LARGE SCALE GENOMIC DNA]</scope>
    <source>
        <strain evidence="1 2">DSM 45130</strain>
    </source>
</reference>
<accession>A0A1X0DCY7</accession>
<keyword evidence="2" id="KW-1185">Reference proteome</keyword>
<dbReference type="Proteomes" id="UP000192801">
    <property type="component" value="Unassembled WGS sequence"/>
</dbReference>
<comment type="caution">
    <text evidence="1">The sequence shown here is derived from an EMBL/GenBank/DDBJ whole genome shotgun (WGS) entry which is preliminary data.</text>
</comment>
<sequence>MNRRSLWWLLVSVAAALACGVSWWAAQTRVDVAPIADGAPATVSVVYDPQLVTLALLAAAVAGIAVVCAVEPLLARRRVSRLS</sequence>
<organism evidence="1 2">
    <name type="scientific">Mycolicibacterium insubricum</name>
    <dbReference type="NCBI Taxonomy" id="444597"/>
    <lineage>
        <taxon>Bacteria</taxon>
        <taxon>Bacillati</taxon>
        <taxon>Actinomycetota</taxon>
        <taxon>Actinomycetes</taxon>
        <taxon>Mycobacteriales</taxon>
        <taxon>Mycobacteriaceae</taxon>
        <taxon>Mycolicibacterium</taxon>
    </lineage>
</organism>
<gene>
    <name evidence="1" type="ORF">BST26_13045</name>
</gene>
<evidence type="ECO:0000313" key="2">
    <source>
        <dbReference type="Proteomes" id="UP000192801"/>
    </source>
</evidence>
<name>A0A1X0DCY7_9MYCO</name>
<dbReference type="EMBL" id="MVHS01000030">
    <property type="protein sequence ID" value="ORA69650.1"/>
    <property type="molecule type" value="Genomic_DNA"/>
</dbReference>
<proteinExistence type="predicted"/>
<protein>
    <submittedName>
        <fullName evidence="1">Uncharacterized protein</fullName>
    </submittedName>
</protein>
<dbReference type="OrthoDB" id="4764834at2"/>
<dbReference type="PROSITE" id="PS51257">
    <property type="entry name" value="PROKAR_LIPOPROTEIN"/>
    <property type="match status" value="1"/>
</dbReference>
<evidence type="ECO:0000313" key="1">
    <source>
        <dbReference type="EMBL" id="ORA69650.1"/>
    </source>
</evidence>
<dbReference type="STRING" id="444597.BST26_13045"/>